<organism evidence="1 2">
    <name type="scientific">Leucocoprinus leucothites</name>
    <dbReference type="NCBI Taxonomy" id="201217"/>
    <lineage>
        <taxon>Eukaryota</taxon>
        <taxon>Fungi</taxon>
        <taxon>Dikarya</taxon>
        <taxon>Basidiomycota</taxon>
        <taxon>Agaricomycotina</taxon>
        <taxon>Agaricomycetes</taxon>
        <taxon>Agaricomycetidae</taxon>
        <taxon>Agaricales</taxon>
        <taxon>Agaricineae</taxon>
        <taxon>Agaricaceae</taxon>
        <taxon>Leucocoprinus</taxon>
    </lineage>
</organism>
<dbReference type="Gene3D" id="1.20.1280.50">
    <property type="match status" value="1"/>
</dbReference>
<sequence length="541" mass="61320">MDPTPTSPQKLYCEYDGESTLGNRSGNNFVHDLQAILSSNVPPSCDEARSLRQLLQQEESTFSALFENITRLQVHLSTLVEQHRDSQIKVQQYRAALSSARILPPELVRKIFIYCAEEPPITWPPSPSRLPLSLAQICSGWREVALSTPELWSNINFRASSFMGVEKFKELAELWLSRCGVKPASLAFTTSCHPERFSNPLGDVIVQNTSRIGSLELHLPTTLFNAFSDYPPEAFPQLRALRLHGTPVDFREEGGYRLWNLEFSPFQFSPHLTDVVISIPRTHINLEGLNLPWPQLSSLHLAESIVSHDAMLRILDRCRNLTSCSARLVANNEITAPSDVEVTVPLLKSLSLQSEAGELNGFLRYITLPVLQTLALHVHPNNTWDSEDLIRLVSRSQCRLAGLAISGRTLQPDGFIDLLHAIPTVQELDMMFVSFVTDDILKWMSPMTVYEDPIVPCLRVLKLREMTLKCSPDSVRRFVATRGWPVAEWQSLVEGRGHQRQEVQRLEKLVIRSKMGRFGSEWTERLLEFQDRGLDLSYGFH</sequence>
<protein>
    <recommendedName>
        <fullName evidence="3">F-box domain-containing protein</fullName>
    </recommendedName>
</protein>
<reference evidence="1 2" key="1">
    <citation type="journal article" date="2020" name="ISME J.">
        <title>Uncovering the hidden diversity of litter-decomposition mechanisms in mushroom-forming fungi.</title>
        <authorList>
            <person name="Floudas D."/>
            <person name="Bentzer J."/>
            <person name="Ahren D."/>
            <person name="Johansson T."/>
            <person name="Persson P."/>
            <person name="Tunlid A."/>
        </authorList>
    </citation>
    <scope>NUCLEOTIDE SEQUENCE [LARGE SCALE GENOMIC DNA]</scope>
    <source>
        <strain evidence="1 2">CBS 146.42</strain>
    </source>
</reference>
<evidence type="ECO:0008006" key="3">
    <source>
        <dbReference type="Google" id="ProtNLM"/>
    </source>
</evidence>
<comment type="caution">
    <text evidence="1">The sequence shown here is derived from an EMBL/GenBank/DDBJ whole genome shotgun (WGS) entry which is preliminary data.</text>
</comment>
<gene>
    <name evidence="1" type="ORF">D9756_004319</name>
</gene>
<name>A0A8H5FZW1_9AGAR</name>
<dbReference type="AlphaFoldDB" id="A0A8H5FZW1"/>
<keyword evidence="2" id="KW-1185">Reference proteome</keyword>
<accession>A0A8H5FZW1</accession>
<evidence type="ECO:0000313" key="1">
    <source>
        <dbReference type="EMBL" id="KAF5355840.1"/>
    </source>
</evidence>
<dbReference type="Gene3D" id="3.80.10.10">
    <property type="entry name" value="Ribonuclease Inhibitor"/>
    <property type="match status" value="1"/>
</dbReference>
<dbReference type="SUPFAM" id="SSF52047">
    <property type="entry name" value="RNI-like"/>
    <property type="match status" value="1"/>
</dbReference>
<evidence type="ECO:0000313" key="2">
    <source>
        <dbReference type="Proteomes" id="UP000559027"/>
    </source>
</evidence>
<dbReference type="InterPro" id="IPR032675">
    <property type="entry name" value="LRR_dom_sf"/>
</dbReference>
<dbReference type="EMBL" id="JAACJO010000007">
    <property type="protein sequence ID" value="KAF5355840.1"/>
    <property type="molecule type" value="Genomic_DNA"/>
</dbReference>
<dbReference type="Proteomes" id="UP000559027">
    <property type="component" value="Unassembled WGS sequence"/>
</dbReference>
<dbReference type="OrthoDB" id="3268380at2759"/>
<proteinExistence type="predicted"/>